<evidence type="ECO:0000256" key="2">
    <source>
        <dbReference type="ARBA" id="ARBA00022703"/>
    </source>
</evidence>
<dbReference type="GO" id="GO:0008631">
    <property type="term" value="P:intrinsic apoptotic signaling pathway in response to oxidative stress"/>
    <property type="evidence" value="ECO:0007669"/>
    <property type="project" value="TreeGrafter"/>
</dbReference>
<evidence type="ECO:0000256" key="7">
    <source>
        <dbReference type="SAM" id="Coils"/>
    </source>
</evidence>
<evidence type="ECO:0000313" key="9">
    <source>
        <dbReference type="RefSeq" id="XP_026090700.1"/>
    </source>
</evidence>
<dbReference type="PANTHER" id="PTHR32247:SF4">
    <property type="entry name" value="DIRECT IAP-BINDING PROTEIN WITH LOW PI"/>
    <property type="match status" value="1"/>
</dbReference>
<dbReference type="GO" id="GO:0005739">
    <property type="term" value="C:mitochondrion"/>
    <property type="evidence" value="ECO:0007669"/>
    <property type="project" value="UniProtKB-SubCell"/>
</dbReference>
<evidence type="ECO:0000256" key="4">
    <source>
        <dbReference type="ARBA" id="ARBA00023128"/>
    </source>
</evidence>
<evidence type="ECO:0000256" key="1">
    <source>
        <dbReference type="ARBA" id="ARBA00004173"/>
    </source>
</evidence>
<sequence length="214" mass="24291">MAVYRRKLFAVGLSWASSLMSRSFSQRSRRLAVLPTLLRNNWKTLSVTGGLCAVPFIQKPDNLSNEDRVLRASFLITNSAKTYLSQTTLVLLDSISNYVKAMRKLVTLQKHYEDSIDRLSSVDEDKIWQLILRNRQEVIDRRKACKKFESCWKTAINLAELAAKAAFNAGADQASVTTKDSVELAKSQVEELQQMMLITERQLKDSEAEASERL</sequence>
<gene>
    <name evidence="9" type="primary">LOC113064250</name>
</gene>
<evidence type="ECO:0000256" key="3">
    <source>
        <dbReference type="ARBA" id="ARBA00022946"/>
    </source>
</evidence>
<dbReference type="GO" id="GO:0043065">
    <property type="term" value="P:positive regulation of apoptotic process"/>
    <property type="evidence" value="ECO:0007669"/>
    <property type="project" value="UniProtKB-ARBA"/>
</dbReference>
<comment type="subcellular location">
    <subcellularLocation>
        <location evidence="1">Mitochondrion</location>
    </subcellularLocation>
</comment>
<dbReference type="Pfam" id="PF09057">
    <property type="entry name" value="Smac_DIABLO"/>
    <property type="match status" value="1"/>
</dbReference>
<dbReference type="Proteomes" id="UP000515129">
    <property type="component" value="Chromosome 46"/>
</dbReference>
<dbReference type="GO" id="GO:0051402">
    <property type="term" value="P:neuron apoptotic process"/>
    <property type="evidence" value="ECO:0007669"/>
    <property type="project" value="TreeGrafter"/>
</dbReference>
<comment type="similarity">
    <text evidence="6">Belongs to the Smac/DIABLO protein family.</text>
</comment>
<dbReference type="OrthoDB" id="6153032at2759"/>
<keyword evidence="3" id="KW-0809">Transit peptide</keyword>
<dbReference type="PANTHER" id="PTHR32247">
    <property type="entry name" value="DIABLO HOMOLOG, MITOCHONDRIAL"/>
    <property type="match status" value="1"/>
</dbReference>
<evidence type="ECO:0000256" key="5">
    <source>
        <dbReference type="ARBA" id="ARBA00033049"/>
    </source>
</evidence>
<dbReference type="FunFam" id="1.20.58.70:FF:000012">
    <property type="entry name" value="diablo homolog, mitochondrial isoform X1"/>
    <property type="match status" value="1"/>
</dbReference>
<accession>A0A6P6M1R9</accession>
<feature type="coiled-coil region" evidence="7">
    <location>
        <begin position="182"/>
        <end position="209"/>
    </location>
</feature>
<dbReference type="AlphaFoldDB" id="A0A6P6M1R9"/>
<dbReference type="InterPro" id="IPR009062">
    <property type="entry name" value="Smac/DIABLO-like_sf"/>
</dbReference>
<protein>
    <recommendedName>
        <fullName evidence="5">Direct IAP-binding protein with low pI</fullName>
    </recommendedName>
</protein>
<organism evidence="8 9">
    <name type="scientific">Carassius auratus</name>
    <name type="common">Goldfish</name>
    <dbReference type="NCBI Taxonomy" id="7957"/>
    <lineage>
        <taxon>Eukaryota</taxon>
        <taxon>Metazoa</taxon>
        <taxon>Chordata</taxon>
        <taxon>Craniata</taxon>
        <taxon>Vertebrata</taxon>
        <taxon>Euteleostomi</taxon>
        <taxon>Actinopterygii</taxon>
        <taxon>Neopterygii</taxon>
        <taxon>Teleostei</taxon>
        <taxon>Ostariophysi</taxon>
        <taxon>Cypriniformes</taxon>
        <taxon>Cyprinidae</taxon>
        <taxon>Cyprininae</taxon>
        <taxon>Carassius</taxon>
    </lineage>
</organism>
<dbReference type="KEGG" id="caua:113064250"/>
<evidence type="ECO:0000256" key="6">
    <source>
        <dbReference type="ARBA" id="ARBA00046319"/>
    </source>
</evidence>
<keyword evidence="8" id="KW-1185">Reference proteome</keyword>
<dbReference type="InterPro" id="IPR015142">
    <property type="entry name" value="Smac_DIABLO"/>
</dbReference>
<dbReference type="Gene3D" id="1.20.58.70">
    <property type="match status" value="1"/>
</dbReference>
<proteinExistence type="inferred from homology"/>
<keyword evidence="4" id="KW-0496">Mitochondrion</keyword>
<dbReference type="GeneID" id="113064250"/>
<dbReference type="SUPFAM" id="SSF46984">
    <property type="entry name" value="Smac/diablo"/>
    <property type="match status" value="1"/>
</dbReference>
<evidence type="ECO:0000313" key="8">
    <source>
        <dbReference type="Proteomes" id="UP000515129"/>
    </source>
</evidence>
<reference evidence="9" key="1">
    <citation type="submission" date="2025-08" db="UniProtKB">
        <authorList>
            <consortium name="RefSeq"/>
        </authorList>
    </citation>
    <scope>IDENTIFICATION</scope>
    <source>
        <strain evidence="9">Wakin</strain>
        <tissue evidence="9">Muscle</tissue>
    </source>
</reference>
<name>A0A6P6M1R9_CARAU</name>
<keyword evidence="2" id="KW-0053">Apoptosis</keyword>
<keyword evidence="7" id="KW-0175">Coiled coil</keyword>
<dbReference type="RefSeq" id="XP_026090700.1">
    <property type="nucleotide sequence ID" value="XM_026234915.1"/>
</dbReference>